<keyword evidence="7" id="KW-0131">Cell cycle</keyword>
<feature type="transmembrane region" description="Helical" evidence="8">
    <location>
        <begin position="7"/>
        <end position="28"/>
    </location>
</feature>
<evidence type="ECO:0000256" key="8">
    <source>
        <dbReference type="SAM" id="Phobius"/>
    </source>
</evidence>
<evidence type="ECO:0000256" key="4">
    <source>
        <dbReference type="ARBA" id="ARBA00022692"/>
    </source>
</evidence>
<evidence type="ECO:0000313" key="11">
    <source>
        <dbReference type="Proteomes" id="UP000665020"/>
    </source>
</evidence>
<dbReference type="RefSeq" id="WP_230869634.1">
    <property type="nucleotide sequence ID" value="NZ_CP046640.1"/>
</dbReference>
<feature type="domain" description="POTRA" evidence="9">
    <location>
        <begin position="28"/>
        <end position="96"/>
    </location>
</feature>
<keyword evidence="11" id="KW-1185">Reference proteome</keyword>
<evidence type="ECO:0000256" key="3">
    <source>
        <dbReference type="ARBA" id="ARBA00022618"/>
    </source>
</evidence>
<evidence type="ECO:0000259" key="9">
    <source>
        <dbReference type="PROSITE" id="PS51779"/>
    </source>
</evidence>
<dbReference type="Gene3D" id="3.40.50.10960">
    <property type="match status" value="1"/>
</dbReference>
<accession>A0A8A7KIS5</accession>
<gene>
    <name evidence="10" type="ORF">GM661_08680</name>
</gene>
<protein>
    <submittedName>
        <fullName evidence="10">FtsQ-type POTRA domain-containing protein</fullName>
    </submittedName>
</protein>
<comment type="subcellular location">
    <subcellularLocation>
        <location evidence="1">Membrane</location>
    </subcellularLocation>
</comment>
<evidence type="ECO:0000256" key="1">
    <source>
        <dbReference type="ARBA" id="ARBA00004370"/>
    </source>
</evidence>
<sequence>MGQDRFLIFIITGISLIALFSFSMSPFFQVNSIEFDGLEILSKNEVNSLVDNYYGENIWLLNKVSIRKILEQTPMIKHVQVEKVFPDNIHIIVEERVPLAKINNNGKYLLFSSSGYIIEEGTINMRVKVPEVIGAGYSLDQNNISFTPKLENIVQALAQVDKETRGLINKIVCQDKEITAYHNNIPVYLNDYQELNKKFRILESIFDKILQEDIVVDYIDLSLLEKPVIKLNNQ</sequence>
<dbReference type="EMBL" id="CP046640">
    <property type="protein sequence ID" value="QTL98044.1"/>
    <property type="molecule type" value="Genomic_DNA"/>
</dbReference>
<evidence type="ECO:0000256" key="2">
    <source>
        <dbReference type="ARBA" id="ARBA00022475"/>
    </source>
</evidence>
<dbReference type="GO" id="GO:0051301">
    <property type="term" value="P:cell division"/>
    <property type="evidence" value="ECO:0007669"/>
    <property type="project" value="UniProtKB-KW"/>
</dbReference>
<evidence type="ECO:0000256" key="5">
    <source>
        <dbReference type="ARBA" id="ARBA00022989"/>
    </source>
</evidence>
<dbReference type="Gene3D" id="3.10.20.310">
    <property type="entry name" value="membrane protein fhac"/>
    <property type="match status" value="1"/>
</dbReference>
<keyword evidence="2" id="KW-1003">Cell membrane</keyword>
<evidence type="ECO:0000256" key="7">
    <source>
        <dbReference type="ARBA" id="ARBA00023306"/>
    </source>
</evidence>
<dbReference type="Pfam" id="PF03799">
    <property type="entry name" value="FtsQ_DivIB_C"/>
    <property type="match status" value="1"/>
</dbReference>
<proteinExistence type="predicted"/>
<name>A0A8A7KIS5_9FIRM</name>
<dbReference type="GO" id="GO:0005886">
    <property type="term" value="C:plasma membrane"/>
    <property type="evidence" value="ECO:0007669"/>
    <property type="project" value="TreeGrafter"/>
</dbReference>
<dbReference type="PANTHER" id="PTHR37820">
    <property type="entry name" value="CELL DIVISION PROTEIN DIVIB"/>
    <property type="match status" value="1"/>
</dbReference>
<dbReference type="InterPro" id="IPR013685">
    <property type="entry name" value="POTRA_FtsQ_type"/>
</dbReference>
<reference evidence="10" key="1">
    <citation type="submission" date="2019-12" db="EMBL/GenBank/DDBJ databases">
        <authorList>
            <person name="zhang j."/>
            <person name="sun C.M."/>
        </authorList>
    </citation>
    <scope>NUCLEOTIDE SEQUENCE</scope>
    <source>
        <strain evidence="10">NS-1</strain>
    </source>
</reference>
<dbReference type="AlphaFoldDB" id="A0A8A7KIS5"/>
<keyword evidence="3" id="KW-0132">Cell division</keyword>
<dbReference type="Proteomes" id="UP000665020">
    <property type="component" value="Chromosome"/>
</dbReference>
<organism evidence="10 11">
    <name type="scientific">Iocasia fonsfrigidae</name>
    <dbReference type="NCBI Taxonomy" id="2682810"/>
    <lineage>
        <taxon>Bacteria</taxon>
        <taxon>Bacillati</taxon>
        <taxon>Bacillota</taxon>
        <taxon>Clostridia</taxon>
        <taxon>Halanaerobiales</taxon>
        <taxon>Halanaerobiaceae</taxon>
        <taxon>Iocasia</taxon>
    </lineage>
</organism>
<keyword evidence="4 8" id="KW-0812">Transmembrane</keyword>
<dbReference type="PROSITE" id="PS51779">
    <property type="entry name" value="POTRA"/>
    <property type="match status" value="1"/>
</dbReference>
<dbReference type="KEGG" id="ifn:GM661_08680"/>
<evidence type="ECO:0000256" key="6">
    <source>
        <dbReference type="ARBA" id="ARBA00023136"/>
    </source>
</evidence>
<evidence type="ECO:0000313" key="10">
    <source>
        <dbReference type="EMBL" id="QTL98044.1"/>
    </source>
</evidence>
<keyword evidence="6 8" id="KW-0472">Membrane</keyword>
<dbReference type="PANTHER" id="PTHR37820:SF1">
    <property type="entry name" value="CELL DIVISION PROTEIN FTSQ"/>
    <property type="match status" value="1"/>
</dbReference>
<dbReference type="InterPro" id="IPR005548">
    <property type="entry name" value="Cell_div_FtsQ/DivIB_C"/>
</dbReference>
<dbReference type="InterPro" id="IPR034746">
    <property type="entry name" value="POTRA"/>
</dbReference>
<dbReference type="InterPro" id="IPR050487">
    <property type="entry name" value="FtsQ_DivIB"/>
</dbReference>
<dbReference type="Pfam" id="PF08478">
    <property type="entry name" value="POTRA_1"/>
    <property type="match status" value="1"/>
</dbReference>
<keyword evidence="5 8" id="KW-1133">Transmembrane helix</keyword>